<protein>
    <submittedName>
        <fullName evidence="1">Uncharacterized protein</fullName>
    </submittedName>
</protein>
<evidence type="ECO:0000313" key="1">
    <source>
        <dbReference type="EMBL" id="KAL0173782.1"/>
    </source>
</evidence>
<dbReference type="AlphaFoldDB" id="A0ABD0PIQ8"/>
<name>A0ABD0PIQ8_CIRMR</name>
<dbReference type="PANTHER" id="PTHR13071:SF4">
    <property type="entry name" value="SMALL RIBOSOMAL SUBUNIT PROTEIN MS22"/>
    <property type="match status" value="1"/>
</dbReference>
<sequence>SVDVPKAQFTDTEVQDILTKITGLDLKKVFRPIRQQLTPPNYKLMTDTELEE</sequence>
<dbReference type="InterPro" id="IPR019374">
    <property type="entry name" value="Ribosomal_mS22"/>
</dbReference>
<comment type="caution">
    <text evidence="1">The sequence shown here is derived from an EMBL/GenBank/DDBJ whole genome shotgun (WGS) entry which is preliminary data.</text>
</comment>
<feature type="non-terminal residue" evidence="1">
    <location>
        <position position="1"/>
    </location>
</feature>
<evidence type="ECO:0000313" key="2">
    <source>
        <dbReference type="Proteomes" id="UP001529510"/>
    </source>
</evidence>
<dbReference type="Pfam" id="PF10245">
    <property type="entry name" value="MRP-S22"/>
    <property type="match status" value="1"/>
</dbReference>
<keyword evidence="2" id="KW-1185">Reference proteome</keyword>
<dbReference type="PANTHER" id="PTHR13071">
    <property type="entry name" value="MITOCHONDRIAL 28S RIBOSOMAL PROTEIN S22"/>
    <property type="match status" value="1"/>
</dbReference>
<feature type="non-terminal residue" evidence="1">
    <location>
        <position position="52"/>
    </location>
</feature>
<dbReference type="Proteomes" id="UP001529510">
    <property type="component" value="Unassembled WGS sequence"/>
</dbReference>
<accession>A0ABD0PIQ8</accession>
<proteinExistence type="predicted"/>
<organism evidence="1 2">
    <name type="scientific">Cirrhinus mrigala</name>
    <name type="common">Mrigala</name>
    <dbReference type="NCBI Taxonomy" id="683832"/>
    <lineage>
        <taxon>Eukaryota</taxon>
        <taxon>Metazoa</taxon>
        <taxon>Chordata</taxon>
        <taxon>Craniata</taxon>
        <taxon>Vertebrata</taxon>
        <taxon>Euteleostomi</taxon>
        <taxon>Actinopterygii</taxon>
        <taxon>Neopterygii</taxon>
        <taxon>Teleostei</taxon>
        <taxon>Ostariophysi</taxon>
        <taxon>Cypriniformes</taxon>
        <taxon>Cyprinidae</taxon>
        <taxon>Labeoninae</taxon>
        <taxon>Labeonini</taxon>
        <taxon>Cirrhinus</taxon>
    </lineage>
</organism>
<dbReference type="EMBL" id="JAMKFB020000015">
    <property type="protein sequence ID" value="KAL0173782.1"/>
    <property type="molecule type" value="Genomic_DNA"/>
</dbReference>
<reference evidence="1 2" key="1">
    <citation type="submission" date="2024-05" db="EMBL/GenBank/DDBJ databases">
        <title>Genome sequencing and assembly of Indian major carp, Cirrhinus mrigala (Hamilton, 1822).</title>
        <authorList>
            <person name="Mohindra V."/>
            <person name="Chowdhury L.M."/>
            <person name="Lal K."/>
            <person name="Jena J.K."/>
        </authorList>
    </citation>
    <scope>NUCLEOTIDE SEQUENCE [LARGE SCALE GENOMIC DNA]</scope>
    <source>
        <strain evidence="1">CM1030</strain>
        <tissue evidence="1">Blood</tissue>
    </source>
</reference>
<gene>
    <name evidence="1" type="ORF">M9458_029750</name>
</gene>